<dbReference type="PROSITE" id="PS01311">
    <property type="entry name" value="LGT"/>
    <property type="match status" value="1"/>
</dbReference>
<feature type="transmembrane region" description="Helical" evidence="7">
    <location>
        <begin position="205"/>
        <end position="228"/>
    </location>
</feature>
<evidence type="ECO:0000313" key="9">
    <source>
        <dbReference type="Proteomes" id="UP000062963"/>
    </source>
</evidence>
<dbReference type="AlphaFoldDB" id="A0A0K2JEP5"/>
<dbReference type="PANTHER" id="PTHR30589:SF0">
    <property type="entry name" value="PHOSPHATIDYLGLYCEROL--PROLIPOPROTEIN DIACYLGLYCERYL TRANSFERASE"/>
    <property type="match status" value="1"/>
</dbReference>
<proteinExistence type="inferred from homology"/>
<dbReference type="GO" id="GO:0005886">
    <property type="term" value="C:plasma membrane"/>
    <property type="evidence" value="ECO:0007669"/>
    <property type="project" value="InterPro"/>
</dbReference>
<evidence type="ECO:0000313" key="8">
    <source>
        <dbReference type="EMBL" id="ALA97054.1"/>
    </source>
</evidence>
<dbReference type="GO" id="GO:0042158">
    <property type="term" value="P:lipoprotein biosynthetic process"/>
    <property type="evidence" value="ECO:0007669"/>
    <property type="project" value="InterPro"/>
</dbReference>
<dbReference type="KEGG" id="skn:SKUN_00130"/>
<evidence type="ECO:0000256" key="1">
    <source>
        <dbReference type="ARBA" id="ARBA00007150"/>
    </source>
</evidence>
<evidence type="ECO:0000256" key="7">
    <source>
        <dbReference type="SAM" id="Phobius"/>
    </source>
</evidence>
<evidence type="ECO:0000256" key="3">
    <source>
        <dbReference type="ARBA" id="ARBA00022679"/>
    </source>
</evidence>
<dbReference type="STRING" id="273035.SKUN_00130"/>
<dbReference type="Proteomes" id="UP000062963">
    <property type="component" value="Chromosome"/>
</dbReference>
<feature type="transmembrane region" description="Helical" evidence="7">
    <location>
        <begin position="19"/>
        <end position="36"/>
    </location>
</feature>
<feature type="transmembrane region" description="Helical" evidence="7">
    <location>
        <begin position="87"/>
        <end position="107"/>
    </location>
</feature>
<protein>
    <submittedName>
        <fullName evidence="8">Prolipoprotein diacylglyceryl transferase</fullName>
    </submittedName>
</protein>
<keyword evidence="6 7" id="KW-0472">Membrane</keyword>
<comment type="similarity">
    <text evidence="1">Belongs to the Lgt family.</text>
</comment>
<reference evidence="8 9" key="1">
    <citation type="journal article" date="2015" name="Genome Announc.">
        <title>Complete Genome Sequence of Spiroplasma kunkelii Strain CR2-3x, Causal Agent of Corn Stunt Disease in Zea mays L.</title>
        <authorList>
            <person name="Davis R.E."/>
            <person name="Shao J."/>
            <person name="Dally E.L."/>
            <person name="Zhao Y."/>
            <person name="Gasparich G.E."/>
            <person name="Gaynor B.J."/>
            <person name="Athey J.C."/>
            <person name="Harrison N.A."/>
            <person name="Donofrio N."/>
        </authorList>
    </citation>
    <scope>NUCLEOTIDE SEQUENCE [LARGE SCALE GENOMIC DNA]</scope>
    <source>
        <strain evidence="8 9">CR2-3x</strain>
    </source>
</reference>
<dbReference type="PATRIC" id="fig|273035.7.peg.151"/>
<feature type="transmembrane region" description="Helical" evidence="7">
    <location>
        <begin position="48"/>
        <end position="67"/>
    </location>
</feature>
<keyword evidence="8" id="KW-0449">Lipoprotein</keyword>
<keyword evidence="9" id="KW-1185">Reference proteome</keyword>
<dbReference type="OrthoDB" id="871140at2"/>
<feature type="transmembrane region" description="Helical" evidence="7">
    <location>
        <begin position="114"/>
        <end position="134"/>
    </location>
</feature>
<dbReference type="RefSeq" id="WP_053390411.1">
    <property type="nucleotide sequence ID" value="NZ_CP010899.1"/>
</dbReference>
<keyword evidence="4 7" id="KW-0812">Transmembrane</keyword>
<gene>
    <name evidence="8" type="primary">lgt</name>
    <name evidence="8" type="ORF">SKUN_00130</name>
</gene>
<evidence type="ECO:0000256" key="6">
    <source>
        <dbReference type="ARBA" id="ARBA00023136"/>
    </source>
</evidence>
<sequence>MNLATWIAHDTYGNWFRPYWFLIFCGFAITIILSWINFCKRDIPTQGFYWGIFMITPIALLGASFFGKYDVKNPIFFFTLFAFWEPGMSIHGGLIFGLIAGWIWFGFESRKHNISLWVYADLIVPNILLAQAIGRWGNFFNHELLGAPNAREQLMWLPSFIRDNLFKWYVPTPVPNNFHLIEAIGINRNRVDATDFNNVQYFQPIFLYESLANILLWFLIVIVLPLIFRYSYYWRFKKEEPDFMQLSWKGVWAKWYFDIKPDPMVINNLSQQVNFKKVYFKNKHKITKKQVMKANWKYCGARLKQIFTADVRELEKIENPHRLKILRCGIKTGMYIAGYNFIRIILEIQRDDHDLFLKNMRTLDYVILSLMIVIGIILILFAQWIAVIKWRKGGWLYEKQY</sequence>
<accession>A0A0K2JEP5</accession>
<evidence type="ECO:0000256" key="4">
    <source>
        <dbReference type="ARBA" id="ARBA00022692"/>
    </source>
</evidence>
<feature type="transmembrane region" description="Helical" evidence="7">
    <location>
        <begin position="365"/>
        <end position="386"/>
    </location>
</feature>
<evidence type="ECO:0000256" key="5">
    <source>
        <dbReference type="ARBA" id="ARBA00022989"/>
    </source>
</evidence>
<keyword evidence="5 7" id="KW-1133">Transmembrane helix</keyword>
<keyword evidence="2" id="KW-1003">Cell membrane</keyword>
<keyword evidence="3 8" id="KW-0808">Transferase</keyword>
<dbReference type="GO" id="GO:0008961">
    <property type="term" value="F:phosphatidylglycerol-prolipoprotein diacylglyceryl transferase activity"/>
    <property type="evidence" value="ECO:0007669"/>
    <property type="project" value="InterPro"/>
</dbReference>
<dbReference type="Pfam" id="PF01790">
    <property type="entry name" value="LGT"/>
    <property type="match status" value="1"/>
</dbReference>
<organism evidence="8 9">
    <name type="scientific">Spiroplasma kunkelii CR2-3x</name>
    <dbReference type="NCBI Taxonomy" id="273035"/>
    <lineage>
        <taxon>Bacteria</taxon>
        <taxon>Bacillati</taxon>
        <taxon>Mycoplasmatota</taxon>
        <taxon>Mollicutes</taxon>
        <taxon>Entomoplasmatales</taxon>
        <taxon>Spiroplasmataceae</taxon>
        <taxon>Spiroplasma</taxon>
    </lineage>
</organism>
<dbReference type="EMBL" id="CP010899">
    <property type="protein sequence ID" value="ALA97054.1"/>
    <property type="molecule type" value="Genomic_DNA"/>
</dbReference>
<evidence type="ECO:0000256" key="2">
    <source>
        <dbReference type="ARBA" id="ARBA00022475"/>
    </source>
</evidence>
<dbReference type="PANTHER" id="PTHR30589">
    <property type="entry name" value="PROLIPOPROTEIN DIACYLGLYCERYL TRANSFERASE"/>
    <property type="match status" value="1"/>
</dbReference>
<dbReference type="InterPro" id="IPR001640">
    <property type="entry name" value="Lgt"/>
</dbReference>
<name>A0A0K2JEP5_SPIKU</name>